<organism evidence="4 5">
    <name type="scientific">Phanerochaete sordida</name>
    <dbReference type="NCBI Taxonomy" id="48140"/>
    <lineage>
        <taxon>Eukaryota</taxon>
        <taxon>Fungi</taxon>
        <taxon>Dikarya</taxon>
        <taxon>Basidiomycota</taxon>
        <taxon>Agaricomycotina</taxon>
        <taxon>Agaricomycetes</taxon>
        <taxon>Polyporales</taxon>
        <taxon>Phanerochaetaceae</taxon>
        <taxon>Phanerochaete</taxon>
    </lineage>
</organism>
<sequence length="281" mass="28473">MRLTFTGIIRALKIEIGLLLLQACVAASQAPAHAVCNPALGFDWAKNEHHADPCKVATFLGGQCLGTEFSVPPLPTSPGPNGKASGFHYTPPTPSSNCTCSVAYYNLISCCARCQGGDIQSLPEFVAGCSDFSAELNSSTALEAAVGDGTVPAWAYALFPETAFNAALASMAVSTPTLLSNLLSAESTAAAASTSAGQNASNTQTSAMSTMASPVSSAPGAGPTASAQNPQASNTASSFTSAPAAWSTFSTVSVVIRGIFLCVALFSCAYVILLLSPSTVV</sequence>
<dbReference type="OrthoDB" id="2526171at2759"/>
<protein>
    <submittedName>
        <fullName evidence="4">Uncharacterized protein</fullName>
    </submittedName>
</protein>
<evidence type="ECO:0000313" key="5">
    <source>
        <dbReference type="Proteomes" id="UP000703269"/>
    </source>
</evidence>
<feature type="region of interest" description="Disordered" evidence="1">
    <location>
        <begin position="194"/>
        <end position="233"/>
    </location>
</feature>
<gene>
    <name evidence="4" type="ORF">PsYK624_111400</name>
</gene>
<feature type="signal peptide" evidence="3">
    <location>
        <begin position="1"/>
        <end position="27"/>
    </location>
</feature>
<accession>A0A9P3LHG9</accession>
<keyword evidence="3" id="KW-0732">Signal</keyword>
<reference evidence="4 5" key="1">
    <citation type="submission" date="2021-08" db="EMBL/GenBank/DDBJ databases">
        <title>Draft Genome Sequence of Phanerochaete sordida strain YK-624.</title>
        <authorList>
            <person name="Mori T."/>
            <person name="Dohra H."/>
            <person name="Suzuki T."/>
            <person name="Kawagishi H."/>
            <person name="Hirai H."/>
        </authorList>
    </citation>
    <scope>NUCLEOTIDE SEQUENCE [LARGE SCALE GENOMIC DNA]</scope>
    <source>
        <strain evidence="4 5">YK-624</strain>
    </source>
</reference>
<feature type="compositionally biased region" description="Low complexity" evidence="1">
    <location>
        <begin position="194"/>
        <end position="203"/>
    </location>
</feature>
<feature type="compositionally biased region" description="Low complexity" evidence="1">
    <location>
        <begin position="212"/>
        <end position="227"/>
    </location>
</feature>
<dbReference type="EMBL" id="BPQB01000044">
    <property type="protein sequence ID" value="GJE94963.1"/>
    <property type="molecule type" value="Genomic_DNA"/>
</dbReference>
<evidence type="ECO:0000256" key="1">
    <source>
        <dbReference type="SAM" id="MobiDB-lite"/>
    </source>
</evidence>
<keyword evidence="5" id="KW-1185">Reference proteome</keyword>
<feature type="chain" id="PRO_5040121696" evidence="3">
    <location>
        <begin position="28"/>
        <end position="281"/>
    </location>
</feature>
<dbReference type="Proteomes" id="UP000703269">
    <property type="component" value="Unassembled WGS sequence"/>
</dbReference>
<evidence type="ECO:0000256" key="2">
    <source>
        <dbReference type="SAM" id="Phobius"/>
    </source>
</evidence>
<proteinExistence type="predicted"/>
<keyword evidence="2" id="KW-0472">Membrane</keyword>
<dbReference type="AlphaFoldDB" id="A0A9P3LHG9"/>
<evidence type="ECO:0000313" key="4">
    <source>
        <dbReference type="EMBL" id="GJE94963.1"/>
    </source>
</evidence>
<keyword evidence="2" id="KW-1133">Transmembrane helix</keyword>
<name>A0A9P3LHG9_9APHY</name>
<comment type="caution">
    <text evidence="4">The sequence shown here is derived from an EMBL/GenBank/DDBJ whole genome shotgun (WGS) entry which is preliminary data.</text>
</comment>
<keyword evidence="2" id="KW-0812">Transmembrane</keyword>
<evidence type="ECO:0000256" key="3">
    <source>
        <dbReference type="SAM" id="SignalP"/>
    </source>
</evidence>
<feature type="transmembrane region" description="Helical" evidence="2">
    <location>
        <begin position="254"/>
        <end position="275"/>
    </location>
</feature>